<dbReference type="InterPro" id="IPR001173">
    <property type="entry name" value="Glyco_trans_2-like"/>
</dbReference>
<dbReference type="Pfam" id="PF02709">
    <property type="entry name" value="Glyco_transf_7C"/>
    <property type="match status" value="1"/>
</dbReference>
<dbReference type="Pfam" id="PF00535">
    <property type="entry name" value="Glycos_transf_2"/>
    <property type="match status" value="1"/>
</dbReference>
<keyword evidence="1" id="KW-0808">Transferase</keyword>
<dbReference type="STRING" id="1654360.EA58_16335"/>
<dbReference type="PANTHER" id="PTHR43685">
    <property type="entry name" value="GLYCOSYLTRANSFERASE"/>
    <property type="match status" value="1"/>
</dbReference>
<organism evidence="4 5">
    <name type="scientific">Photobacterium galatheae</name>
    <dbReference type="NCBI Taxonomy" id="1654360"/>
    <lineage>
        <taxon>Bacteria</taxon>
        <taxon>Pseudomonadati</taxon>
        <taxon>Pseudomonadota</taxon>
        <taxon>Gammaproteobacteria</taxon>
        <taxon>Vibrionales</taxon>
        <taxon>Vibrionaceae</taxon>
        <taxon>Photobacterium</taxon>
    </lineage>
</organism>
<feature type="domain" description="Glycosyltransferase 2-like" evidence="2">
    <location>
        <begin position="4"/>
        <end position="128"/>
    </location>
</feature>
<dbReference type="InterPro" id="IPR050834">
    <property type="entry name" value="Glycosyltransf_2"/>
</dbReference>
<evidence type="ECO:0008006" key="6">
    <source>
        <dbReference type="Google" id="ProtNLM"/>
    </source>
</evidence>
<proteinExistence type="predicted"/>
<comment type="caution">
    <text evidence="4">The sequence shown here is derived from an EMBL/GenBank/DDBJ whole genome shotgun (WGS) entry which is preliminary data.</text>
</comment>
<dbReference type="EMBL" id="JMIB01000030">
    <property type="protein sequence ID" value="KDM90676.1"/>
    <property type="molecule type" value="Genomic_DNA"/>
</dbReference>
<evidence type="ECO:0000313" key="5">
    <source>
        <dbReference type="Proteomes" id="UP000027192"/>
    </source>
</evidence>
<keyword evidence="5" id="KW-1185">Reference proteome</keyword>
<dbReference type="Proteomes" id="UP000027192">
    <property type="component" value="Unassembled WGS sequence"/>
</dbReference>
<evidence type="ECO:0000256" key="1">
    <source>
        <dbReference type="ARBA" id="ARBA00022679"/>
    </source>
</evidence>
<dbReference type="CDD" id="cd06420">
    <property type="entry name" value="GT2_Chondriotin_Pol_N"/>
    <property type="match status" value="1"/>
</dbReference>
<protein>
    <recommendedName>
        <fullName evidence="6">Family 2 glycosyl transferase</fullName>
    </recommendedName>
</protein>
<dbReference type="SUPFAM" id="SSF53448">
    <property type="entry name" value="Nucleotide-diphospho-sugar transferases"/>
    <property type="match status" value="1"/>
</dbReference>
<dbReference type="InterPro" id="IPR029044">
    <property type="entry name" value="Nucleotide-diphossugar_trans"/>
</dbReference>
<name>A0A066RNM9_9GAMM</name>
<feature type="domain" description="Galactosyltransferase C-terminal" evidence="3">
    <location>
        <begin position="165"/>
        <end position="229"/>
    </location>
</feature>
<gene>
    <name evidence="4" type="ORF">EA58_16335</name>
</gene>
<evidence type="ECO:0000259" key="3">
    <source>
        <dbReference type="Pfam" id="PF02709"/>
    </source>
</evidence>
<dbReference type="AlphaFoldDB" id="A0A066RNM9"/>
<reference evidence="4 5" key="1">
    <citation type="submission" date="2014-04" db="EMBL/GenBank/DDBJ databases">
        <title>Draft genome sequence of Photobacterium halotolerans S2753: a solonamide, ngercheumicin and holomycin producer.</title>
        <authorList>
            <person name="Machado H.R."/>
            <person name="Gram L."/>
        </authorList>
    </citation>
    <scope>NUCLEOTIDE SEQUENCE [LARGE SCALE GENOMIC DNA]</scope>
    <source>
        <strain evidence="4 5">S2753</strain>
    </source>
</reference>
<accession>A0A066RNM9</accession>
<dbReference type="PANTHER" id="PTHR43685:SF3">
    <property type="entry name" value="SLR2126 PROTEIN"/>
    <property type="match status" value="1"/>
</dbReference>
<evidence type="ECO:0000313" key="4">
    <source>
        <dbReference type="EMBL" id="KDM90676.1"/>
    </source>
</evidence>
<dbReference type="GO" id="GO:0016740">
    <property type="term" value="F:transferase activity"/>
    <property type="evidence" value="ECO:0007669"/>
    <property type="project" value="UniProtKB-KW"/>
</dbReference>
<dbReference type="Gene3D" id="3.90.550.10">
    <property type="entry name" value="Spore Coat Polysaccharide Biosynthesis Protein SpsA, Chain A"/>
    <property type="match status" value="1"/>
</dbReference>
<evidence type="ECO:0000259" key="2">
    <source>
        <dbReference type="Pfam" id="PF00535"/>
    </source>
</evidence>
<dbReference type="InterPro" id="IPR027791">
    <property type="entry name" value="Galactosyl_T_C"/>
</dbReference>
<dbReference type="RefSeq" id="WP_036754835.1">
    <property type="nucleotide sequence ID" value="NZ_JAGSGC010000013.1"/>
</dbReference>
<sequence>MDISLIVTTYNWPEALNKVLESIERQSHLPREVIIADDGSGKETTEVVAYWQQKLRIPVIHSWQEDEGYRLSASRNKAITRANGDYLVMIDGDMVLDRHFIRDHARTAQPGYFIQGWRVRLNEQGNHHVLDHGVIPHCRMKGILDLKNRCYGLRLSMLRSLSYGSPTSISGTKGCNMAFWKQDVVAINGFNEDFVGWGKEDNEFATRMINHGIRRKRLRFSAVAFHLYHDESPRNMVACNHEILMRTKQHRLAFCHNGLSRYQAS</sequence>